<dbReference type="PANTHER" id="PTHR11709:SF145">
    <property type="entry name" value="LCC1"/>
    <property type="match status" value="1"/>
</dbReference>
<dbReference type="PANTHER" id="PTHR11709">
    <property type="entry name" value="MULTI-COPPER OXIDASE"/>
    <property type="match status" value="1"/>
</dbReference>
<dbReference type="InterPro" id="IPR002355">
    <property type="entry name" value="Cu_oxidase_Cu_BS"/>
</dbReference>
<keyword evidence="8" id="KW-0732">Signal</keyword>
<dbReference type="InterPro" id="IPR008972">
    <property type="entry name" value="Cupredoxin"/>
</dbReference>
<dbReference type="AlphaFoldDB" id="A0AAN6EX21"/>
<reference evidence="12" key="1">
    <citation type="submission" date="2023-01" db="EMBL/GenBank/DDBJ databases">
        <title>Exophiala dermititidis isolated from Cystic Fibrosis Patient.</title>
        <authorList>
            <person name="Kurbessoian T."/>
            <person name="Crocker A."/>
            <person name="Murante D."/>
            <person name="Hogan D.A."/>
            <person name="Stajich J.E."/>
        </authorList>
    </citation>
    <scope>NUCLEOTIDE SEQUENCE</scope>
    <source>
        <strain evidence="12">Ex8</strain>
    </source>
</reference>
<evidence type="ECO:0000256" key="2">
    <source>
        <dbReference type="ARBA" id="ARBA00022723"/>
    </source>
</evidence>
<proteinExistence type="inferred from homology"/>
<dbReference type="GO" id="GO:0016491">
    <property type="term" value="F:oxidoreductase activity"/>
    <property type="evidence" value="ECO:0007669"/>
    <property type="project" value="UniProtKB-KW"/>
</dbReference>
<keyword evidence="3" id="KW-0677">Repeat</keyword>
<feature type="compositionally biased region" description="Low complexity" evidence="7">
    <location>
        <begin position="158"/>
        <end position="170"/>
    </location>
</feature>
<dbReference type="Proteomes" id="UP001161757">
    <property type="component" value="Unassembled WGS sequence"/>
</dbReference>
<feature type="domain" description="Plastocyanin-like" evidence="9">
    <location>
        <begin position="339"/>
        <end position="495"/>
    </location>
</feature>
<keyword evidence="4" id="KW-0560">Oxidoreductase</keyword>
<dbReference type="PROSITE" id="PS00079">
    <property type="entry name" value="MULTICOPPER_OXIDASE1"/>
    <property type="match status" value="1"/>
</dbReference>
<evidence type="ECO:0000259" key="10">
    <source>
        <dbReference type="Pfam" id="PF07731"/>
    </source>
</evidence>
<evidence type="ECO:0000256" key="1">
    <source>
        <dbReference type="ARBA" id="ARBA00010609"/>
    </source>
</evidence>
<dbReference type="Pfam" id="PF07732">
    <property type="entry name" value="Cu-oxidase_3"/>
    <property type="match status" value="1"/>
</dbReference>
<feature type="signal peptide" evidence="8">
    <location>
        <begin position="1"/>
        <end position="23"/>
    </location>
</feature>
<dbReference type="InterPro" id="IPR045087">
    <property type="entry name" value="Cu-oxidase_fam"/>
</dbReference>
<comment type="similarity">
    <text evidence="1">Belongs to the multicopper oxidase family.</text>
</comment>
<feature type="compositionally biased region" description="Low complexity" evidence="7">
    <location>
        <begin position="38"/>
        <end position="55"/>
    </location>
</feature>
<gene>
    <name evidence="12" type="ORF">HRR80_003654</name>
</gene>
<evidence type="ECO:0000256" key="8">
    <source>
        <dbReference type="SAM" id="SignalP"/>
    </source>
</evidence>
<dbReference type="Gene3D" id="2.60.40.420">
    <property type="entry name" value="Cupredoxins - blue copper proteins"/>
    <property type="match status" value="3"/>
</dbReference>
<sequence>MCRSICFLKVVFCLCAIIVAVGAFNSSTTTSTARSYNYTSGYSNSSSRTTTTTSSQIDTFTYPPSPQDTVTHILPESISDIIFPTAIPLRPIRPQNIRSGRWGLPQARTNGRSLLGTLPQGGKGGAPRFPRFLGVPGYGGGVYAGNNNCNSDDCNGASNGSGETTTPGPQFAGGGQGGGPRTFPWGSRTATNTDPYSDPPKTGVVRKYNFVIKRSVMAPDGVERDVIVINGQFPGPTIEANWGDTIEVTVVNAITGPQEGTSLHWHGLLQKGTPYEDGVPGVTQCPIAPGQTFTYSFNADLYGTSWYHAHYSAQYAGGVFGAMIIHGPVNAQYDVDLGPVLLTDYYHGSYYDLVEQVMGTDLNKVAPPSDNNLINGKGTFDCSVIGNSTNCTSGAGYSKFQFTKGQSYRLRLINAGAEAIQKFSIDNHQLKVIAYDFVPIVPYTTQIVTLGAGQRADVVVEASGASTDAVWMRTVISNCSLTNQPYGYAMVYYEKADVYSKPNTTAWPDTTPTGVDHCANDALSLTTPYFPISPPSTPANEISVDLNFGLNATGHLVWTMNNSTFRTCYNDPVLVRTQENASNTNNGTLQFPTEWNVFDFGNASSIRIILRNLSPIPHPMHMHGHNMYLLAEGMGEWDGTIVRPENPMRRDTQLLRPADASGNPGYMVLQIDADNPGVWPFHCHIAWHVSGGLYLNILEHPDDIANIQTPSEVTDLCQTWGDYTRLGPIDQIDSGL</sequence>
<evidence type="ECO:0000313" key="12">
    <source>
        <dbReference type="EMBL" id="KAJ8992554.1"/>
    </source>
</evidence>
<keyword evidence="2" id="KW-0479">Metal-binding</keyword>
<dbReference type="EMBL" id="JAJGCB010000005">
    <property type="protein sequence ID" value="KAJ8992554.1"/>
    <property type="molecule type" value="Genomic_DNA"/>
</dbReference>
<dbReference type="Pfam" id="PF00394">
    <property type="entry name" value="Cu-oxidase"/>
    <property type="match status" value="1"/>
</dbReference>
<dbReference type="CDD" id="cd13880">
    <property type="entry name" value="CuRO_2_MaLCC_like"/>
    <property type="match status" value="1"/>
</dbReference>
<dbReference type="CDD" id="cd13854">
    <property type="entry name" value="CuRO_1_MaLCC_like"/>
    <property type="match status" value="1"/>
</dbReference>
<feature type="region of interest" description="Disordered" evidence="7">
    <location>
        <begin position="158"/>
        <end position="200"/>
    </location>
</feature>
<dbReference type="FunFam" id="2.60.40.420:FF:000021">
    <property type="entry name" value="Extracellular dihydrogeodin oxidase/laccase"/>
    <property type="match status" value="1"/>
</dbReference>
<evidence type="ECO:0000256" key="4">
    <source>
        <dbReference type="ARBA" id="ARBA00023002"/>
    </source>
</evidence>
<feature type="compositionally biased region" description="Gly residues" evidence="7">
    <location>
        <begin position="171"/>
        <end position="180"/>
    </location>
</feature>
<evidence type="ECO:0008006" key="14">
    <source>
        <dbReference type="Google" id="ProtNLM"/>
    </source>
</evidence>
<dbReference type="InterPro" id="IPR033138">
    <property type="entry name" value="Cu_oxidase_CS"/>
</dbReference>
<evidence type="ECO:0000259" key="11">
    <source>
        <dbReference type="Pfam" id="PF07732"/>
    </source>
</evidence>
<evidence type="ECO:0000256" key="6">
    <source>
        <dbReference type="ARBA" id="ARBA00023180"/>
    </source>
</evidence>
<protein>
    <recommendedName>
        <fullName evidence="14">Multicopper oxidase</fullName>
    </recommendedName>
</protein>
<organism evidence="12 13">
    <name type="scientific">Exophiala dermatitidis</name>
    <name type="common">Black yeast-like fungus</name>
    <name type="synonym">Wangiella dermatitidis</name>
    <dbReference type="NCBI Taxonomy" id="5970"/>
    <lineage>
        <taxon>Eukaryota</taxon>
        <taxon>Fungi</taxon>
        <taxon>Dikarya</taxon>
        <taxon>Ascomycota</taxon>
        <taxon>Pezizomycotina</taxon>
        <taxon>Eurotiomycetes</taxon>
        <taxon>Chaetothyriomycetidae</taxon>
        <taxon>Chaetothyriales</taxon>
        <taxon>Herpotrichiellaceae</taxon>
        <taxon>Exophiala</taxon>
    </lineage>
</organism>
<feature type="domain" description="Plastocyanin-like" evidence="10">
    <location>
        <begin position="572"/>
        <end position="702"/>
    </location>
</feature>
<feature type="region of interest" description="Disordered" evidence="7">
    <location>
        <begin position="38"/>
        <end position="66"/>
    </location>
</feature>
<keyword evidence="5" id="KW-0186">Copper</keyword>
<name>A0AAN6EX21_EXODE</name>
<evidence type="ECO:0000259" key="9">
    <source>
        <dbReference type="Pfam" id="PF00394"/>
    </source>
</evidence>
<accession>A0AAN6EX21</accession>
<evidence type="ECO:0000256" key="7">
    <source>
        <dbReference type="SAM" id="MobiDB-lite"/>
    </source>
</evidence>
<dbReference type="Pfam" id="PF07731">
    <property type="entry name" value="Cu-oxidase_2"/>
    <property type="match status" value="1"/>
</dbReference>
<feature type="chain" id="PRO_5042982501" description="Multicopper oxidase" evidence="8">
    <location>
        <begin position="24"/>
        <end position="736"/>
    </location>
</feature>
<comment type="caution">
    <text evidence="12">The sequence shown here is derived from an EMBL/GenBank/DDBJ whole genome shotgun (WGS) entry which is preliminary data.</text>
</comment>
<dbReference type="PROSITE" id="PS00080">
    <property type="entry name" value="MULTICOPPER_OXIDASE2"/>
    <property type="match status" value="1"/>
</dbReference>
<evidence type="ECO:0000313" key="13">
    <source>
        <dbReference type="Proteomes" id="UP001161757"/>
    </source>
</evidence>
<dbReference type="CDD" id="cd13901">
    <property type="entry name" value="CuRO_3_MaLCC_like"/>
    <property type="match status" value="1"/>
</dbReference>
<dbReference type="FunFam" id="2.60.40.420:FF:000038">
    <property type="entry name" value="Extracellular dihydrogeodin oxidase/laccase"/>
    <property type="match status" value="1"/>
</dbReference>
<feature type="domain" description="Plastocyanin-like" evidence="11">
    <location>
        <begin position="216"/>
        <end position="328"/>
    </location>
</feature>
<dbReference type="GO" id="GO:0005507">
    <property type="term" value="F:copper ion binding"/>
    <property type="evidence" value="ECO:0007669"/>
    <property type="project" value="InterPro"/>
</dbReference>
<dbReference type="InterPro" id="IPR001117">
    <property type="entry name" value="Cu-oxidase_2nd"/>
</dbReference>
<dbReference type="SUPFAM" id="SSF49503">
    <property type="entry name" value="Cupredoxins"/>
    <property type="match status" value="3"/>
</dbReference>
<dbReference type="InterPro" id="IPR011706">
    <property type="entry name" value="Cu-oxidase_C"/>
</dbReference>
<evidence type="ECO:0000256" key="3">
    <source>
        <dbReference type="ARBA" id="ARBA00022737"/>
    </source>
</evidence>
<dbReference type="InterPro" id="IPR011707">
    <property type="entry name" value="Cu-oxidase-like_N"/>
</dbReference>
<keyword evidence="6" id="KW-0325">Glycoprotein</keyword>
<evidence type="ECO:0000256" key="5">
    <source>
        <dbReference type="ARBA" id="ARBA00023008"/>
    </source>
</evidence>